<evidence type="ECO:0000256" key="2">
    <source>
        <dbReference type="SAM" id="Phobius"/>
    </source>
</evidence>
<keyword evidence="2" id="KW-0812">Transmembrane</keyword>
<dbReference type="EMBL" id="JBBPFD010000050">
    <property type="protein sequence ID" value="KAK7880795.1"/>
    <property type="molecule type" value="Genomic_DNA"/>
</dbReference>
<keyword evidence="4" id="KW-1185">Reference proteome</keyword>
<proteinExistence type="predicted"/>
<evidence type="ECO:0000256" key="1">
    <source>
        <dbReference type="SAM" id="MobiDB-lite"/>
    </source>
</evidence>
<organism evidence="3 4">
    <name type="scientific">Mugilogobius chulae</name>
    <name type="common">yellowstripe goby</name>
    <dbReference type="NCBI Taxonomy" id="88201"/>
    <lineage>
        <taxon>Eukaryota</taxon>
        <taxon>Metazoa</taxon>
        <taxon>Chordata</taxon>
        <taxon>Craniata</taxon>
        <taxon>Vertebrata</taxon>
        <taxon>Euteleostomi</taxon>
        <taxon>Actinopterygii</taxon>
        <taxon>Neopterygii</taxon>
        <taxon>Teleostei</taxon>
        <taxon>Neoteleostei</taxon>
        <taxon>Acanthomorphata</taxon>
        <taxon>Gobiaria</taxon>
        <taxon>Gobiiformes</taxon>
        <taxon>Gobioidei</taxon>
        <taxon>Gobiidae</taxon>
        <taxon>Gobionellinae</taxon>
        <taxon>Mugilogobius</taxon>
    </lineage>
</organism>
<evidence type="ECO:0000313" key="4">
    <source>
        <dbReference type="Proteomes" id="UP001460270"/>
    </source>
</evidence>
<dbReference type="AlphaFoldDB" id="A0AAW0MWE4"/>
<comment type="caution">
    <text evidence="3">The sequence shown here is derived from an EMBL/GenBank/DDBJ whole genome shotgun (WGS) entry which is preliminary data.</text>
</comment>
<protein>
    <submittedName>
        <fullName evidence="3">Uncharacterized protein</fullName>
    </submittedName>
</protein>
<sequence length="398" mass="44323">MSSKSDKSMQLFSFFYLESGRGNVVPPKCLGLLSSPPGCELDPLAEEEAGLTWKTRVYHESLQRTCEPLSVSRIFTSHCRRASAAPGGGSEDTESEEEQRSVSLGSINVKEHSHKHDPKSHQSPNNCRPRANQTAAYAATNNHWRRSLYKKSSKPRLYDLIRDACRPEVAKPVQISACCMDQRQHHQRSCLLQEQCHLSRRAPAQAQRGDEVKTKPPGPMSQSPAATDLVVDARETKTQRWGEFGETMKKDHQSQNALNNCYKLFSSHIPTLIVSPELFSFSLSHSPSFFLSLLAVLTGTFQSVVYCDRFQLDFLLFLPLFSLFSLSVWSGSALSVRCRLQKTPKLAFQQECSRSRAADGFNSDADSCIRRQSPFELISGKSAGAPPQCALSICPYGL</sequence>
<dbReference type="Proteomes" id="UP001460270">
    <property type="component" value="Unassembled WGS sequence"/>
</dbReference>
<keyword evidence="2" id="KW-0472">Membrane</keyword>
<name>A0AAW0MWE4_9GOBI</name>
<evidence type="ECO:0000313" key="3">
    <source>
        <dbReference type="EMBL" id="KAK7880795.1"/>
    </source>
</evidence>
<accession>A0AAW0MWE4</accession>
<gene>
    <name evidence="3" type="ORF">WMY93_032576</name>
</gene>
<feature type="transmembrane region" description="Helical" evidence="2">
    <location>
        <begin position="314"/>
        <end position="336"/>
    </location>
</feature>
<feature type="region of interest" description="Disordered" evidence="1">
    <location>
        <begin position="203"/>
        <end position="225"/>
    </location>
</feature>
<keyword evidence="2" id="KW-1133">Transmembrane helix</keyword>
<feature type="region of interest" description="Disordered" evidence="1">
    <location>
        <begin position="82"/>
        <end position="103"/>
    </location>
</feature>
<feature type="transmembrane region" description="Helical" evidence="2">
    <location>
        <begin position="289"/>
        <end position="307"/>
    </location>
</feature>
<reference evidence="4" key="1">
    <citation type="submission" date="2024-04" db="EMBL/GenBank/DDBJ databases">
        <title>Salinicola lusitanus LLJ914,a marine bacterium isolated from the Okinawa Trough.</title>
        <authorList>
            <person name="Li J."/>
        </authorList>
    </citation>
    <scope>NUCLEOTIDE SEQUENCE [LARGE SCALE GENOMIC DNA]</scope>
</reference>
<feature type="region of interest" description="Disordered" evidence="1">
    <location>
        <begin position="110"/>
        <end position="129"/>
    </location>
</feature>